<evidence type="ECO:0000313" key="3">
    <source>
        <dbReference type="Proteomes" id="UP001153069"/>
    </source>
</evidence>
<feature type="region of interest" description="Disordered" evidence="1">
    <location>
        <begin position="159"/>
        <end position="233"/>
    </location>
</feature>
<sequence>MMMTNGPLHLFFQELYLASYNDQYDNEDEFPVVEAPVLIMDNAGGHSLKTTEEDKHVPMVSMRRASSTGSLGIKKSKTTGRRRKKKSKDLNGSCRWDSGTSSSLEQQAPNNKVLVEPSEEDIEGLQWMISSCTRRLTRGESALSLDEAMDDLSLSSTTSEGCADLMGGSSSSSRWSSTPAPVVKKTSNPVAVAKKDGAAKLPRRKRSSTKDTVMDQPCKTPVRKETSLSPKPRLTGTVKAAPFADLLTALDELEVDNDVGYFLSSKHMEIAPELFRAA</sequence>
<feature type="region of interest" description="Disordered" evidence="1">
    <location>
        <begin position="48"/>
        <end position="112"/>
    </location>
</feature>
<proteinExistence type="predicted"/>
<evidence type="ECO:0000313" key="2">
    <source>
        <dbReference type="EMBL" id="CAB9520012.1"/>
    </source>
</evidence>
<dbReference type="EMBL" id="CAICTM010001064">
    <property type="protein sequence ID" value="CAB9520012.1"/>
    <property type="molecule type" value="Genomic_DNA"/>
</dbReference>
<gene>
    <name evidence="2" type="ORF">SEMRO_1066_G237330.1</name>
</gene>
<dbReference type="AlphaFoldDB" id="A0A9N8EEJ4"/>
<accession>A0A9N8EEJ4</accession>
<feature type="compositionally biased region" description="Polar residues" evidence="1">
    <location>
        <begin position="98"/>
        <end position="110"/>
    </location>
</feature>
<organism evidence="2 3">
    <name type="scientific">Seminavis robusta</name>
    <dbReference type="NCBI Taxonomy" id="568900"/>
    <lineage>
        <taxon>Eukaryota</taxon>
        <taxon>Sar</taxon>
        <taxon>Stramenopiles</taxon>
        <taxon>Ochrophyta</taxon>
        <taxon>Bacillariophyta</taxon>
        <taxon>Bacillariophyceae</taxon>
        <taxon>Bacillariophycidae</taxon>
        <taxon>Naviculales</taxon>
        <taxon>Naviculaceae</taxon>
        <taxon>Seminavis</taxon>
    </lineage>
</organism>
<feature type="compositionally biased region" description="Basic residues" evidence="1">
    <location>
        <begin position="74"/>
        <end position="87"/>
    </location>
</feature>
<dbReference type="Proteomes" id="UP001153069">
    <property type="component" value="Unassembled WGS sequence"/>
</dbReference>
<reference evidence="2" key="1">
    <citation type="submission" date="2020-06" db="EMBL/GenBank/DDBJ databases">
        <authorList>
            <consortium name="Plant Systems Biology data submission"/>
        </authorList>
    </citation>
    <scope>NUCLEOTIDE SEQUENCE</scope>
    <source>
        <strain evidence="2">D6</strain>
    </source>
</reference>
<keyword evidence="3" id="KW-1185">Reference proteome</keyword>
<name>A0A9N8EEJ4_9STRA</name>
<protein>
    <submittedName>
        <fullName evidence="2">Uncharacterized protein</fullName>
    </submittedName>
</protein>
<comment type="caution">
    <text evidence="2">The sequence shown here is derived from an EMBL/GenBank/DDBJ whole genome shotgun (WGS) entry which is preliminary data.</text>
</comment>
<evidence type="ECO:0000256" key="1">
    <source>
        <dbReference type="SAM" id="MobiDB-lite"/>
    </source>
</evidence>